<reference evidence="6" key="1">
    <citation type="submission" date="2016-02" db="EMBL/GenBank/DDBJ databases">
        <authorList>
            <person name="Wen L."/>
            <person name="He K."/>
            <person name="Yang H."/>
        </authorList>
    </citation>
    <scope>NUCLEOTIDE SEQUENCE [LARGE SCALE GENOMIC DNA]</scope>
    <source>
        <strain evidence="6">JCM 15929</strain>
    </source>
</reference>
<dbReference type="PROSITE" id="PS51898">
    <property type="entry name" value="TYR_RECOMBINASE"/>
    <property type="match status" value="1"/>
</dbReference>
<dbReference type="InterPro" id="IPR011010">
    <property type="entry name" value="DNA_brk_join_enz"/>
</dbReference>
<accession>A0A138A8C3</accession>
<dbReference type="InterPro" id="IPR013762">
    <property type="entry name" value="Integrase-like_cat_sf"/>
</dbReference>
<proteinExistence type="inferred from homology"/>
<comment type="caution">
    <text evidence="5">The sequence shown here is derived from an EMBL/GenBank/DDBJ whole genome shotgun (WGS) entry which is preliminary data.</text>
</comment>
<dbReference type="GO" id="GO:0006310">
    <property type="term" value="P:DNA recombination"/>
    <property type="evidence" value="ECO:0007669"/>
    <property type="project" value="UniProtKB-KW"/>
</dbReference>
<keyword evidence="3" id="KW-0233">DNA recombination</keyword>
<keyword evidence="2" id="KW-0238">DNA-binding</keyword>
<dbReference type="PANTHER" id="PTHR30349:SF41">
    <property type="entry name" value="INTEGRASE_RECOMBINASE PROTEIN MJ0367-RELATED"/>
    <property type="match status" value="1"/>
</dbReference>
<dbReference type="InterPro" id="IPR050090">
    <property type="entry name" value="Tyrosine_recombinase_XerCD"/>
</dbReference>
<evidence type="ECO:0000313" key="5">
    <source>
        <dbReference type="EMBL" id="KXP06718.1"/>
    </source>
</evidence>
<sequence>MGTWGDISCWEESPGKFRAEARYRDLDGITRPVKAYGAGKAKAKSRLLEKLRTRKRGTDGTDADLTRENTVEELLDFALARWEQERVAATRIDGADPAKGEGTLYQYARCTNEVIKPALRKVKLYELTTPRADRFLRNLETNVAMSRTVLKQACDIAVQLGAMDFNPVSAAYKPPKSRKKPRALTPDEAIEFRERIIAWQQAKHYGPRRGADRVELFDMLLATGVRIGEILALEWSDVRGLDAEPAEDGTPAPVTAYFGWHLDFKGRRVPLRKGGADPITVTVDLLGVNALRRQRERGLPWSLVFPSAVGTPQGESNVHRNWRAARGDDLEWVVPHTVRKTVVTAVERHLGLEAAARQAGHAGTEVTRRHYVERNQIVPDHTEALTEFSRRIRAVGD</sequence>
<dbReference type="PANTHER" id="PTHR30349">
    <property type="entry name" value="PHAGE INTEGRASE-RELATED"/>
    <property type="match status" value="1"/>
</dbReference>
<dbReference type="GO" id="GO:0003677">
    <property type="term" value="F:DNA binding"/>
    <property type="evidence" value="ECO:0007669"/>
    <property type="project" value="UniProtKB-KW"/>
</dbReference>
<dbReference type="SUPFAM" id="SSF56349">
    <property type="entry name" value="DNA breaking-rejoining enzymes"/>
    <property type="match status" value="1"/>
</dbReference>
<dbReference type="Gene3D" id="1.10.150.130">
    <property type="match status" value="1"/>
</dbReference>
<dbReference type="InterPro" id="IPR010998">
    <property type="entry name" value="Integrase_recombinase_N"/>
</dbReference>
<gene>
    <name evidence="5" type="ORF">AXK60_11685</name>
</gene>
<dbReference type="InterPro" id="IPR002104">
    <property type="entry name" value="Integrase_catalytic"/>
</dbReference>
<protein>
    <recommendedName>
        <fullName evidence="4">Tyr recombinase domain-containing protein</fullName>
    </recommendedName>
</protein>
<name>A0A138A8C3_9ACTN</name>
<evidence type="ECO:0000313" key="6">
    <source>
        <dbReference type="Proteomes" id="UP000070258"/>
    </source>
</evidence>
<organism evidence="5 6">
    <name type="scientific">Tsukamurella pseudospumae</name>
    <dbReference type="NCBI Taxonomy" id="239498"/>
    <lineage>
        <taxon>Bacteria</taxon>
        <taxon>Bacillati</taxon>
        <taxon>Actinomycetota</taxon>
        <taxon>Actinomycetes</taxon>
        <taxon>Mycobacteriales</taxon>
        <taxon>Tsukamurellaceae</taxon>
        <taxon>Tsukamurella</taxon>
    </lineage>
</organism>
<comment type="similarity">
    <text evidence="1">Belongs to the 'phage' integrase family.</text>
</comment>
<evidence type="ECO:0000256" key="3">
    <source>
        <dbReference type="ARBA" id="ARBA00023172"/>
    </source>
</evidence>
<evidence type="ECO:0000256" key="2">
    <source>
        <dbReference type="ARBA" id="ARBA00023125"/>
    </source>
</evidence>
<dbReference type="AlphaFoldDB" id="A0A138A8C3"/>
<evidence type="ECO:0000259" key="4">
    <source>
        <dbReference type="PROSITE" id="PS51898"/>
    </source>
</evidence>
<dbReference type="STRING" id="239498.AXK60_11685"/>
<dbReference type="Proteomes" id="UP000070258">
    <property type="component" value="Unassembled WGS sequence"/>
</dbReference>
<evidence type="ECO:0000256" key="1">
    <source>
        <dbReference type="ARBA" id="ARBA00008857"/>
    </source>
</evidence>
<dbReference type="Gene3D" id="1.10.443.10">
    <property type="entry name" value="Intergrase catalytic core"/>
    <property type="match status" value="1"/>
</dbReference>
<dbReference type="EMBL" id="LSRF01000056">
    <property type="protein sequence ID" value="KXP06718.1"/>
    <property type="molecule type" value="Genomic_DNA"/>
</dbReference>
<dbReference type="GO" id="GO:0015074">
    <property type="term" value="P:DNA integration"/>
    <property type="evidence" value="ECO:0007669"/>
    <property type="project" value="InterPro"/>
</dbReference>
<feature type="domain" description="Tyr recombinase" evidence="4">
    <location>
        <begin position="179"/>
        <end position="387"/>
    </location>
</feature>